<keyword evidence="2" id="KW-1185">Reference proteome</keyword>
<gene>
    <name evidence="1" type="ordered locus">bpr_I0148</name>
</gene>
<evidence type="ECO:0000313" key="1">
    <source>
        <dbReference type="EMBL" id="ADL32898.1"/>
    </source>
</evidence>
<dbReference type="STRING" id="515622.bpr_I0148"/>
<dbReference type="Proteomes" id="UP000001299">
    <property type="component" value="Chromosome 1"/>
</dbReference>
<accession>E0RW32</accession>
<protein>
    <submittedName>
        <fullName evidence="1">Uncharacterized protein</fullName>
    </submittedName>
</protein>
<organism evidence="1 2">
    <name type="scientific">Butyrivibrio proteoclasticus (strain ATCC 51982 / DSM 14932 / B316)</name>
    <name type="common">Clostridium proteoclasticum</name>
    <dbReference type="NCBI Taxonomy" id="515622"/>
    <lineage>
        <taxon>Bacteria</taxon>
        <taxon>Bacillati</taxon>
        <taxon>Bacillota</taxon>
        <taxon>Clostridia</taxon>
        <taxon>Lachnospirales</taxon>
        <taxon>Lachnospiraceae</taxon>
        <taxon>Butyrivibrio</taxon>
    </lineage>
</organism>
<proteinExistence type="predicted"/>
<dbReference type="RefSeq" id="WP_013279557.1">
    <property type="nucleotide sequence ID" value="NC_014387.1"/>
</dbReference>
<name>E0RW32_BUTPB</name>
<dbReference type="HOGENOM" id="CLU_666862_0_0_9"/>
<dbReference type="EMBL" id="CP001810">
    <property type="protein sequence ID" value="ADL32898.1"/>
    <property type="molecule type" value="Genomic_DNA"/>
</dbReference>
<sequence length="430" mass="50765">MGKVTKKVLDDEYIDEYLMRLAENKQKQAWVGTRPPFEMTPIDLLNSTNCRVSSKLHHQYTVVWFMEHMMCDIHPLSWKIALDEAICLLRREGKLIIRTKQNDHFTIPKLKNFLGRKIDISCEIDLEYKFKDDTWILVFNITRNNYESYLSDSWTFAVLTNGKKEKNVLHFLESIKLAHEAYEKRNDIEIIICGPQNEKFDRYDVRYIDLGEFRDDCYAEISRKKNVIAKEAKNDNLLIAHDRYVLPQNFFIGFEKYGYDFGYVTVRQSYTNGDEYPAFCRMDNYLLWGNPVRVDNYNYLFPSAFLNGGLLIFKTYLLRNIGFNKLLMWNQMEDVELTKSFQEHSIIPRVNFFVEAVTIGVNTDYTGTFKLEDTGSLVSAWGHDNTPYSIRPKFADSKIVKKLQYIAIFFPKRLKSNKVYRKMVDFILSK</sequence>
<dbReference type="AlphaFoldDB" id="E0RW32"/>
<reference evidence="1 2" key="1">
    <citation type="journal article" date="2010" name="PLoS ONE">
        <title>The glycobiome of the rumen bacterium Butyrivibrio proteoclasticus B316(T) highlights adaptation to a polysaccharide-rich environment.</title>
        <authorList>
            <person name="Kelly W.J."/>
            <person name="Leahy S.C."/>
            <person name="Altermann E."/>
            <person name="Yeoman C.J."/>
            <person name="Dunne J.C."/>
            <person name="Kong Z."/>
            <person name="Pacheco D.M."/>
            <person name="Li D."/>
            <person name="Noel S.J."/>
            <person name="Moon C.D."/>
            <person name="Cookson A.L."/>
            <person name="Attwood G.T."/>
        </authorList>
    </citation>
    <scope>NUCLEOTIDE SEQUENCE [LARGE SCALE GENOMIC DNA]</scope>
    <source>
        <strain evidence="2">ATCC 51982 / DSM 14932 / B316</strain>
    </source>
</reference>
<evidence type="ECO:0000313" key="2">
    <source>
        <dbReference type="Proteomes" id="UP000001299"/>
    </source>
</evidence>
<dbReference type="KEGG" id="bpb:bpr_I0148"/>